<dbReference type="SMART" id="SM00345">
    <property type="entry name" value="HTH_GNTR"/>
    <property type="match status" value="1"/>
</dbReference>
<protein>
    <submittedName>
        <fullName evidence="5">GntR family transcriptional regulator</fullName>
    </submittedName>
</protein>
<dbReference type="PANTHER" id="PTHR38445">
    <property type="entry name" value="HTH-TYPE TRANSCRIPTIONAL REPRESSOR YTRA"/>
    <property type="match status" value="1"/>
</dbReference>
<dbReference type="PROSITE" id="PS50949">
    <property type="entry name" value="HTH_GNTR"/>
    <property type="match status" value="1"/>
</dbReference>
<dbReference type="Pfam" id="PF00392">
    <property type="entry name" value="GntR"/>
    <property type="match status" value="1"/>
</dbReference>
<gene>
    <name evidence="5" type="ORF">ENW50_04840</name>
</gene>
<organism evidence="5">
    <name type="scientific">Acidobacterium capsulatum</name>
    <dbReference type="NCBI Taxonomy" id="33075"/>
    <lineage>
        <taxon>Bacteria</taxon>
        <taxon>Pseudomonadati</taxon>
        <taxon>Acidobacteriota</taxon>
        <taxon>Terriglobia</taxon>
        <taxon>Terriglobales</taxon>
        <taxon>Acidobacteriaceae</taxon>
        <taxon>Acidobacterium</taxon>
    </lineage>
</organism>
<feature type="domain" description="HTH gntR-type" evidence="4">
    <location>
        <begin position="11"/>
        <end position="79"/>
    </location>
</feature>
<keyword evidence="3" id="KW-0804">Transcription</keyword>
<dbReference type="EMBL" id="DTKL01000025">
    <property type="protein sequence ID" value="HGY93998.1"/>
    <property type="molecule type" value="Genomic_DNA"/>
</dbReference>
<dbReference type="PANTHER" id="PTHR38445:SF7">
    <property type="entry name" value="GNTR-FAMILY TRANSCRIPTIONAL REGULATOR"/>
    <property type="match status" value="1"/>
</dbReference>
<comment type="caution">
    <text evidence="5">The sequence shown here is derived from an EMBL/GenBank/DDBJ whole genome shotgun (WGS) entry which is preliminary data.</text>
</comment>
<dbReference type="SUPFAM" id="SSF46785">
    <property type="entry name" value="Winged helix' DNA-binding domain"/>
    <property type="match status" value="1"/>
</dbReference>
<dbReference type="CDD" id="cd07377">
    <property type="entry name" value="WHTH_GntR"/>
    <property type="match status" value="1"/>
</dbReference>
<dbReference type="InterPro" id="IPR036390">
    <property type="entry name" value="WH_DNA-bd_sf"/>
</dbReference>
<evidence type="ECO:0000313" key="5">
    <source>
        <dbReference type="EMBL" id="HGY93998.1"/>
    </source>
</evidence>
<dbReference type="InterPro" id="IPR036388">
    <property type="entry name" value="WH-like_DNA-bd_sf"/>
</dbReference>
<evidence type="ECO:0000259" key="4">
    <source>
        <dbReference type="PROSITE" id="PS50949"/>
    </source>
</evidence>
<keyword evidence="1" id="KW-0805">Transcription regulation</keyword>
<dbReference type="Gene3D" id="1.10.10.10">
    <property type="entry name" value="Winged helix-like DNA-binding domain superfamily/Winged helix DNA-binding domain"/>
    <property type="match status" value="1"/>
</dbReference>
<evidence type="ECO:0000256" key="2">
    <source>
        <dbReference type="ARBA" id="ARBA00023125"/>
    </source>
</evidence>
<dbReference type="GO" id="GO:0003700">
    <property type="term" value="F:DNA-binding transcription factor activity"/>
    <property type="evidence" value="ECO:0007669"/>
    <property type="project" value="InterPro"/>
</dbReference>
<dbReference type="InterPro" id="IPR000524">
    <property type="entry name" value="Tscrpt_reg_HTH_GntR"/>
</dbReference>
<dbReference type="GO" id="GO:0003677">
    <property type="term" value="F:DNA binding"/>
    <property type="evidence" value="ECO:0007669"/>
    <property type="project" value="UniProtKB-KW"/>
</dbReference>
<accession>A0A7V4XRV0</accession>
<proteinExistence type="predicted"/>
<evidence type="ECO:0000256" key="3">
    <source>
        <dbReference type="ARBA" id="ARBA00023163"/>
    </source>
</evidence>
<name>A0A7V4XRV0_9BACT</name>
<sequence>MIFRVHPGSGVPIYLQIEGQVKQSIAAQVLREGDALPPVRKLAAELRVNPNTVARAYQNLEREGVLRTVPGGGCYVHGRPPGLLHEEKLRRLKPLADQLAVEAVQMRLGRPDALALLDASFQNLEAPDSQTPDRENPND</sequence>
<keyword evidence="2" id="KW-0238">DNA-binding</keyword>
<reference evidence="5" key="1">
    <citation type="journal article" date="2020" name="mSystems">
        <title>Genome- and Community-Level Interaction Insights into Carbon Utilization and Element Cycling Functions of Hydrothermarchaeota in Hydrothermal Sediment.</title>
        <authorList>
            <person name="Zhou Z."/>
            <person name="Liu Y."/>
            <person name="Xu W."/>
            <person name="Pan J."/>
            <person name="Luo Z.H."/>
            <person name="Li M."/>
        </authorList>
    </citation>
    <scope>NUCLEOTIDE SEQUENCE [LARGE SCALE GENOMIC DNA]</scope>
    <source>
        <strain evidence="5">SpSt-855</strain>
    </source>
</reference>
<dbReference type="AlphaFoldDB" id="A0A7V4XRV0"/>
<evidence type="ECO:0000256" key="1">
    <source>
        <dbReference type="ARBA" id="ARBA00023015"/>
    </source>
</evidence>